<gene>
    <name evidence="2" type="ORF">KFL_003880010</name>
</gene>
<keyword evidence="3" id="KW-1185">Reference proteome</keyword>
<proteinExistence type="predicted"/>
<evidence type="ECO:0000256" key="1">
    <source>
        <dbReference type="SAM" id="MobiDB-lite"/>
    </source>
</evidence>
<protein>
    <submittedName>
        <fullName evidence="2">Uncharacterized protein</fullName>
    </submittedName>
</protein>
<feature type="region of interest" description="Disordered" evidence="1">
    <location>
        <begin position="30"/>
        <end position="49"/>
    </location>
</feature>
<dbReference type="EMBL" id="DF237337">
    <property type="protein sequence ID" value="GAQ87919.1"/>
    <property type="molecule type" value="Genomic_DNA"/>
</dbReference>
<name>A0A1Y1IEQ4_KLENI</name>
<dbReference type="Proteomes" id="UP000054558">
    <property type="component" value="Unassembled WGS sequence"/>
</dbReference>
<organism evidence="2 3">
    <name type="scientific">Klebsormidium nitens</name>
    <name type="common">Green alga</name>
    <name type="synonym">Ulothrix nitens</name>
    <dbReference type="NCBI Taxonomy" id="105231"/>
    <lineage>
        <taxon>Eukaryota</taxon>
        <taxon>Viridiplantae</taxon>
        <taxon>Streptophyta</taxon>
        <taxon>Klebsormidiophyceae</taxon>
        <taxon>Klebsormidiales</taxon>
        <taxon>Klebsormidiaceae</taxon>
        <taxon>Klebsormidium</taxon>
    </lineage>
</organism>
<evidence type="ECO:0000313" key="2">
    <source>
        <dbReference type="EMBL" id="GAQ87919.1"/>
    </source>
</evidence>
<evidence type="ECO:0000313" key="3">
    <source>
        <dbReference type="Proteomes" id="UP000054558"/>
    </source>
</evidence>
<sequence>MFKSTIMQAEAILMAEHATMLSALRLAPLRSAARQTSRQTSRHPPPSYLAAPFERASLWSKPYRATPVTMQQASARERQEEVARIEHLPDDQKKQLDERARQGETVVPGGTGGKSLD</sequence>
<accession>A0A1Y1IEQ4</accession>
<feature type="non-terminal residue" evidence="2">
    <location>
        <position position="117"/>
    </location>
</feature>
<dbReference type="PROSITE" id="PS00431">
    <property type="entry name" value="SMALL_HYDR_PLANT_SEED"/>
    <property type="match status" value="1"/>
</dbReference>
<dbReference type="AlphaFoldDB" id="A0A1Y1IEQ4"/>
<reference evidence="2 3" key="1">
    <citation type="journal article" date="2014" name="Nat. Commun.">
        <title>Klebsormidium flaccidum genome reveals primary factors for plant terrestrial adaptation.</title>
        <authorList>
            <person name="Hori K."/>
            <person name="Maruyama F."/>
            <person name="Fujisawa T."/>
            <person name="Togashi T."/>
            <person name="Yamamoto N."/>
            <person name="Seo M."/>
            <person name="Sato S."/>
            <person name="Yamada T."/>
            <person name="Mori H."/>
            <person name="Tajima N."/>
            <person name="Moriyama T."/>
            <person name="Ikeuchi M."/>
            <person name="Watanabe M."/>
            <person name="Wada H."/>
            <person name="Kobayashi K."/>
            <person name="Saito M."/>
            <person name="Masuda T."/>
            <person name="Sasaki-Sekimoto Y."/>
            <person name="Mashiguchi K."/>
            <person name="Awai K."/>
            <person name="Shimojima M."/>
            <person name="Masuda S."/>
            <person name="Iwai M."/>
            <person name="Nobusawa T."/>
            <person name="Narise T."/>
            <person name="Kondo S."/>
            <person name="Saito H."/>
            <person name="Sato R."/>
            <person name="Murakawa M."/>
            <person name="Ihara Y."/>
            <person name="Oshima-Yamada Y."/>
            <person name="Ohtaka K."/>
            <person name="Satoh M."/>
            <person name="Sonobe K."/>
            <person name="Ishii M."/>
            <person name="Ohtani R."/>
            <person name="Kanamori-Sato M."/>
            <person name="Honoki R."/>
            <person name="Miyazaki D."/>
            <person name="Mochizuki H."/>
            <person name="Umetsu J."/>
            <person name="Higashi K."/>
            <person name="Shibata D."/>
            <person name="Kamiya Y."/>
            <person name="Sato N."/>
            <person name="Nakamura Y."/>
            <person name="Tabata S."/>
            <person name="Ida S."/>
            <person name="Kurokawa K."/>
            <person name="Ohta H."/>
        </authorList>
    </citation>
    <scope>NUCLEOTIDE SEQUENCE [LARGE SCALE GENOMIC DNA]</scope>
    <source>
        <strain evidence="2 3">NIES-2285</strain>
    </source>
</reference>
<dbReference type="InterPro" id="IPR022377">
    <property type="entry name" value="Sm_Hydphi_plant_seed_CS"/>
</dbReference>
<feature type="compositionally biased region" description="Basic and acidic residues" evidence="1">
    <location>
        <begin position="75"/>
        <end position="102"/>
    </location>
</feature>
<feature type="region of interest" description="Disordered" evidence="1">
    <location>
        <begin position="69"/>
        <end position="117"/>
    </location>
</feature>